<dbReference type="Pfam" id="PF03180">
    <property type="entry name" value="Lipoprotein_9"/>
    <property type="match status" value="1"/>
</dbReference>
<dbReference type="Gene3D" id="3.40.190.10">
    <property type="entry name" value="Periplasmic binding protein-like II"/>
    <property type="match status" value="2"/>
</dbReference>
<evidence type="ECO:0000256" key="3">
    <source>
        <dbReference type="ARBA" id="ARBA00022729"/>
    </source>
</evidence>
<reference evidence="9" key="1">
    <citation type="journal article" date="2019" name="Int. J. Syst. Evol. Microbiol.">
        <title>The Global Catalogue of Microorganisms (GCM) 10K type strain sequencing project: providing services to taxonomists for standard genome sequencing and annotation.</title>
        <authorList>
            <consortium name="The Broad Institute Genomics Platform"/>
            <consortium name="The Broad Institute Genome Sequencing Center for Infectious Disease"/>
            <person name="Wu L."/>
            <person name="Ma J."/>
        </authorList>
    </citation>
    <scope>NUCLEOTIDE SEQUENCE [LARGE SCALE GENOMIC DNA]</scope>
    <source>
        <strain evidence="9">CGMCC 1.19032</strain>
    </source>
</reference>
<sequence length="285" mass="30769">MKKSKLFKRIVGFISLGIFLTACGNNQKAADATENTGGEAKQTITVGTSPGPYSELFLTAVKPILEKEGYQIKEVAFDALLQADVALNDGDIDFNVDQHTAYLNNFNENSDANLKGIVSVPTVPAGIFGGRKQSLAEVEAGDVVAIPQDPSNMARALLILQKAGWITLDSAIEPIAATPSNIVENKLNLTINELDSAQIPRSLADVDYAIIPGSIVYSANIPAEKSLLSEDILKNYELVVTVDGKNANTDWAKAIVAAYKSDAFAEYLAKENTNNYWFIPEDLQK</sequence>
<organism evidence="8 9">
    <name type="scientific">Enterococcus lemanii</name>
    <dbReference type="NCBI Taxonomy" id="1159752"/>
    <lineage>
        <taxon>Bacteria</taxon>
        <taxon>Bacillati</taxon>
        <taxon>Bacillota</taxon>
        <taxon>Bacilli</taxon>
        <taxon>Lactobacillales</taxon>
        <taxon>Enterococcaceae</taxon>
        <taxon>Enterococcus</taxon>
    </lineage>
</organism>
<keyword evidence="5" id="KW-0564">Palmitate</keyword>
<evidence type="ECO:0000256" key="6">
    <source>
        <dbReference type="ARBA" id="ARBA00023288"/>
    </source>
</evidence>
<feature type="chain" id="PRO_5046045715" evidence="7">
    <location>
        <begin position="25"/>
        <end position="285"/>
    </location>
</feature>
<dbReference type="SUPFAM" id="SSF53850">
    <property type="entry name" value="Periplasmic binding protein-like II"/>
    <property type="match status" value="1"/>
</dbReference>
<keyword evidence="9" id="KW-1185">Reference proteome</keyword>
<dbReference type="PROSITE" id="PS51257">
    <property type="entry name" value="PROKAR_LIPOPROTEIN"/>
    <property type="match status" value="1"/>
</dbReference>
<dbReference type="Proteomes" id="UP001595969">
    <property type="component" value="Unassembled WGS sequence"/>
</dbReference>
<dbReference type="RefSeq" id="WP_204653133.1">
    <property type="nucleotide sequence ID" value="NZ_JAFBFD010000005.1"/>
</dbReference>
<keyword evidence="3 7" id="KW-0732">Signal</keyword>
<dbReference type="PANTHER" id="PTHR30429">
    <property type="entry name" value="D-METHIONINE-BINDING LIPOPROTEIN METQ"/>
    <property type="match status" value="1"/>
</dbReference>
<comment type="similarity">
    <text evidence="2">Belongs to the NlpA lipoprotein family.</text>
</comment>
<evidence type="ECO:0000313" key="9">
    <source>
        <dbReference type="Proteomes" id="UP001595969"/>
    </source>
</evidence>
<evidence type="ECO:0000313" key="8">
    <source>
        <dbReference type="EMBL" id="MFC4719491.1"/>
    </source>
</evidence>
<comment type="subcellular location">
    <subcellularLocation>
        <location evidence="1">Membrane</location>
        <topology evidence="1">Lipid-anchor</topology>
    </subcellularLocation>
</comment>
<evidence type="ECO:0000256" key="7">
    <source>
        <dbReference type="SAM" id="SignalP"/>
    </source>
</evidence>
<comment type="caution">
    <text evidence="8">The sequence shown here is derived from an EMBL/GenBank/DDBJ whole genome shotgun (WGS) entry which is preliminary data.</text>
</comment>
<gene>
    <name evidence="8" type="ORF">ACFO5I_07065</name>
</gene>
<keyword evidence="4" id="KW-0472">Membrane</keyword>
<feature type="signal peptide" evidence="7">
    <location>
        <begin position="1"/>
        <end position="24"/>
    </location>
</feature>
<name>A0ABV9MU01_9ENTE</name>
<evidence type="ECO:0000256" key="4">
    <source>
        <dbReference type="ARBA" id="ARBA00023136"/>
    </source>
</evidence>
<accession>A0ABV9MU01</accession>
<evidence type="ECO:0000256" key="2">
    <source>
        <dbReference type="ARBA" id="ARBA00008973"/>
    </source>
</evidence>
<keyword evidence="6" id="KW-0449">Lipoprotein</keyword>
<evidence type="ECO:0000256" key="1">
    <source>
        <dbReference type="ARBA" id="ARBA00004635"/>
    </source>
</evidence>
<protein>
    <submittedName>
        <fullName evidence="8">MetQ/NlpA family ABC transporter substrate-binding protein</fullName>
    </submittedName>
</protein>
<dbReference type="PANTHER" id="PTHR30429:SF0">
    <property type="entry name" value="METHIONINE-BINDING LIPOPROTEIN METQ"/>
    <property type="match status" value="1"/>
</dbReference>
<dbReference type="InterPro" id="IPR004872">
    <property type="entry name" value="Lipoprotein_NlpA"/>
</dbReference>
<proteinExistence type="inferred from homology"/>
<evidence type="ECO:0000256" key="5">
    <source>
        <dbReference type="ARBA" id="ARBA00023139"/>
    </source>
</evidence>
<dbReference type="EMBL" id="JBHSGS010000040">
    <property type="protein sequence ID" value="MFC4719491.1"/>
    <property type="molecule type" value="Genomic_DNA"/>
</dbReference>